<gene>
    <name evidence="2" type="ORF">F0U60_46790</name>
</gene>
<dbReference type="SUPFAM" id="SSF56925">
    <property type="entry name" value="OMPA-like"/>
    <property type="match status" value="1"/>
</dbReference>
<dbReference type="EMBL" id="CP043494">
    <property type="protein sequence ID" value="WNG50807.1"/>
    <property type="molecule type" value="Genomic_DNA"/>
</dbReference>
<dbReference type="InterPro" id="IPR011250">
    <property type="entry name" value="OMP/PagP_B-barrel"/>
</dbReference>
<sequence length="261" mass="26341">MKNLSIALLVLTATGCATTGKTAAQRAAEVERYRQQKASEAAKEEAQKQAIARGEILPDESKTATDEAGETPSATPATPDFPSTAAPTTPPEVTPAAPATPALPVGPRTGLFGIRANLLGSTLALGDSAGTSSSLGLRYFFSDSVGVNLNAGFAFASVQEASITGLSLGLGLNAYGGTPGKALRPFFALEGAINQVGSESGSTDSSASALSIAAGGGLEYWLAPQLSVNTTLLFGLAFVPDVDGTVIGTFQPGLGVTLYTE</sequence>
<reference evidence="2 3" key="1">
    <citation type="submission" date="2019-08" db="EMBL/GenBank/DDBJ databases">
        <title>Archangium and Cystobacter genomes.</title>
        <authorList>
            <person name="Chen I.-C.K."/>
            <person name="Wielgoss S."/>
        </authorList>
    </citation>
    <scope>NUCLEOTIDE SEQUENCE [LARGE SCALE GENOMIC DNA]</scope>
    <source>
        <strain evidence="2 3">Cbm 6</strain>
    </source>
</reference>
<dbReference type="Proteomes" id="UP001611383">
    <property type="component" value="Chromosome"/>
</dbReference>
<feature type="region of interest" description="Disordered" evidence="1">
    <location>
        <begin position="37"/>
        <end position="104"/>
    </location>
</feature>
<evidence type="ECO:0008006" key="4">
    <source>
        <dbReference type="Google" id="ProtNLM"/>
    </source>
</evidence>
<protein>
    <recommendedName>
        <fullName evidence="4">Lipoprotein</fullName>
    </recommendedName>
</protein>
<dbReference type="Gene3D" id="2.40.160.20">
    <property type="match status" value="1"/>
</dbReference>
<keyword evidence="3" id="KW-1185">Reference proteome</keyword>
<feature type="compositionally biased region" description="Low complexity" evidence="1">
    <location>
        <begin position="71"/>
        <end position="87"/>
    </location>
</feature>
<feature type="compositionally biased region" description="Low complexity" evidence="1">
    <location>
        <begin position="94"/>
        <end position="103"/>
    </location>
</feature>
<name>A0ABY9X5Y7_9BACT</name>
<evidence type="ECO:0000256" key="1">
    <source>
        <dbReference type="SAM" id="MobiDB-lite"/>
    </source>
</evidence>
<evidence type="ECO:0000313" key="2">
    <source>
        <dbReference type="EMBL" id="WNG50807.1"/>
    </source>
</evidence>
<organism evidence="2 3">
    <name type="scientific">Archangium minus</name>
    <dbReference type="NCBI Taxonomy" id="83450"/>
    <lineage>
        <taxon>Bacteria</taxon>
        <taxon>Pseudomonadati</taxon>
        <taxon>Myxococcota</taxon>
        <taxon>Myxococcia</taxon>
        <taxon>Myxococcales</taxon>
        <taxon>Cystobacterineae</taxon>
        <taxon>Archangiaceae</taxon>
        <taxon>Archangium</taxon>
    </lineage>
</organism>
<accession>A0ABY9X5Y7</accession>
<evidence type="ECO:0000313" key="3">
    <source>
        <dbReference type="Proteomes" id="UP001611383"/>
    </source>
</evidence>
<proteinExistence type="predicted"/>
<dbReference type="RefSeq" id="WP_395810342.1">
    <property type="nucleotide sequence ID" value="NZ_CP043494.1"/>
</dbReference>